<dbReference type="GO" id="GO:0015643">
    <property type="term" value="F:toxic substance binding"/>
    <property type="evidence" value="ECO:0007669"/>
    <property type="project" value="InterPro"/>
</dbReference>
<dbReference type="Gene3D" id="1.10.1200.20">
    <property type="entry name" value="Colicin E immunity protein"/>
    <property type="match status" value="1"/>
</dbReference>
<accession>A0A1B2DIG6</accession>
<dbReference type="InterPro" id="IPR035900">
    <property type="entry name" value="Colicin_E_sf"/>
</dbReference>
<gene>
    <name evidence="3" type="ORF">BBD42_14355</name>
</gene>
<dbReference type="RefSeq" id="WP_099518717.1">
    <property type="nucleotide sequence ID" value="NZ_CP016808.1"/>
</dbReference>
<evidence type="ECO:0000313" key="3">
    <source>
        <dbReference type="EMBL" id="ANY67524.1"/>
    </source>
</evidence>
<protein>
    <recommendedName>
        <fullName evidence="4">E9imm peptide</fullName>
    </recommendedName>
</protein>
<evidence type="ECO:0000256" key="1">
    <source>
        <dbReference type="ARBA" id="ARBA00009346"/>
    </source>
</evidence>
<reference evidence="3" key="1">
    <citation type="submission" date="2016-08" db="EMBL/GenBank/DDBJ databases">
        <title>Complete Genome Seqeunce of Paenibacillus sp. BIHB 4019 from tea rhizoplane.</title>
        <authorList>
            <person name="Thakur R."/>
            <person name="Swarnkar M.K."/>
            <person name="Gulati A."/>
        </authorList>
    </citation>
    <scope>NUCLEOTIDE SEQUENCE [LARGE SCALE GENOMIC DNA]</scope>
    <source>
        <strain evidence="3">BIHB4019</strain>
    </source>
</reference>
<dbReference type="Pfam" id="PF01320">
    <property type="entry name" value="Colicin_Pyocin"/>
    <property type="match status" value="1"/>
</dbReference>
<proteinExistence type="inferred from homology"/>
<name>A0A1B2DIG6_9BACL</name>
<dbReference type="GO" id="GO:0030153">
    <property type="term" value="P:bacteriocin immunity"/>
    <property type="evidence" value="ECO:0007669"/>
    <property type="project" value="UniProtKB-KW"/>
</dbReference>
<dbReference type="InterPro" id="IPR000290">
    <property type="entry name" value="Colicin_pyocin"/>
</dbReference>
<comment type="similarity">
    <text evidence="1">Belongs to the colicins ColE2/ColE8/ColE9 and pyocins S1/S2 family.</text>
</comment>
<evidence type="ECO:0000256" key="2">
    <source>
        <dbReference type="ARBA" id="ARBA00023025"/>
    </source>
</evidence>
<dbReference type="AlphaFoldDB" id="A0A1B2DIG6"/>
<dbReference type="EMBL" id="CP016808">
    <property type="protein sequence ID" value="ANY67524.1"/>
    <property type="molecule type" value="Genomic_DNA"/>
</dbReference>
<keyword evidence="2" id="KW-0079">Bacteriocin immunity</keyword>
<organism evidence="3">
    <name type="scientific">Paenibacillus sp. BIHB 4019</name>
    <dbReference type="NCBI Taxonomy" id="1870819"/>
    <lineage>
        <taxon>Bacteria</taxon>
        <taxon>Bacillati</taxon>
        <taxon>Bacillota</taxon>
        <taxon>Bacilli</taxon>
        <taxon>Bacillales</taxon>
        <taxon>Paenibacillaceae</taxon>
        <taxon>Paenibacillus</taxon>
    </lineage>
</organism>
<dbReference type="SUPFAM" id="SSF47345">
    <property type="entry name" value="Colicin E immunity proteins"/>
    <property type="match status" value="1"/>
</dbReference>
<evidence type="ECO:0008006" key="4">
    <source>
        <dbReference type="Google" id="ProtNLM"/>
    </source>
</evidence>
<sequence length="70" mass="8014">MDSKLSKKELIELVGKICNPELSDEEISEYIDLLEKNVPHPAPSNLIFWSEEDLSPEQVIEIALAYKEEL</sequence>